<feature type="compositionally biased region" description="Gly residues" evidence="1">
    <location>
        <begin position="35"/>
        <end position="45"/>
    </location>
</feature>
<dbReference type="EMBL" id="CDMY01000027">
    <property type="protein sequence ID" value="CEL91885.1"/>
    <property type="molecule type" value="Genomic_DNA"/>
</dbReference>
<evidence type="ECO:0000313" key="2">
    <source>
        <dbReference type="EMBL" id="CEL91885.1"/>
    </source>
</evidence>
<protein>
    <submittedName>
        <fullName evidence="2">Uncharacterized protein</fullName>
    </submittedName>
</protein>
<name>A0A0G4E915_VITBC</name>
<dbReference type="AlphaFoldDB" id="A0A0G4E915"/>
<evidence type="ECO:0000313" key="3">
    <source>
        <dbReference type="Proteomes" id="UP000041254"/>
    </source>
</evidence>
<proteinExistence type="predicted"/>
<gene>
    <name evidence="2" type="ORF">Vbra_1488</name>
</gene>
<dbReference type="VEuPathDB" id="CryptoDB:Vbra_1488"/>
<reference evidence="2 3" key="1">
    <citation type="submission" date="2014-11" db="EMBL/GenBank/DDBJ databases">
        <authorList>
            <person name="Zhu J."/>
            <person name="Qi W."/>
            <person name="Song R."/>
        </authorList>
    </citation>
    <scope>NUCLEOTIDE SEQUENCE [LARGE SCALE GENOMIC DNA]</scope>
</reference>
<accession>A0A0G4E915</accession>
<sequence>MAAAADEQLPVEQGAHIDEPTFRSDFELSAAGDGFSRGHGCGQGGPLRQQQRNQRRAKNHLGTRGMEGREGRWMMAPNSPPLAPRLGFETREERCFEPFLVCPILIQLNHLFVRETPRRTMLSKTLNFIMMAVGIALVMCLSVNQPAQAHQQRINATNLASKSLSAGVLGQVKARPFLHRMATLTASRNDTAPATATLPEAPWEYQTCSYFDTMKECKRIYHCTCWCGEYGDCWQPHAEMRTNKCVEGEKNGTCFYSIVDKECMCRI</sequence>
<dbReference type="InParanoid" id="A0A0G4E915"/>
<dbReference type="Proteomes" id="UP000041254">
    <property type="component" value="Unassembled WGS sequence"/>
</dbReference>
<feature type="region of interest" description="Disordered" evidence="1">
    <location>
        <begin position="1"/>
        <end position="21"/>
    </location>
</feature>
<organism evidence="2 3">
    <name type="scientific">Vitrella brassicaformis (strain CCMP3155)</name>
    <dbReference type="NCBI Taxonomy" id="1169540"/>
    <lineage>
        <taxon>Eukaryota</taxon>
        <taxon>Sar</taxon>
        <taxon>Alveolata</taxon>
        <taxon>Colpodellida</taxon>
        <taxon>Vitrellaceae</taxon>
        <taxon>Vitrella</taxon>
    </lineage>
</organism>
<evidence type="ECO:0000256" key="1">
    <source>
        <dbReference type="SAM" id="MobiDB-lite"/>
    </source>
</evidence>
<feature type="region of interest" description="Disordered" evidence="1">
    <location>
        <begin position="33"/>
        <end position="70"/>
    </location>
</feature>
<keyword evidence="3" id="KW-1185">Reference proteome</keyword>